<dbReference type="AlphaFoldDB" id="A0AB34IS66"/>
<dbReference type="InterPro" id="IPR000560">
    <property type="entry name" value="His_Pase_clade-2"/>
</dbReference>
<proteinExistence type="inferred from homology"/>
<gene>
    <name evidence="2" type="ORF">AB1Y20_007893</name>
</gene>
<dbReference type="PANTHER" id="PTHR11567:SF207">
    <property type="entry name" value="LYSOPHOSPHATIDIC ACID PHOSPHATASE TYPE 6"/>
    <property type="match status" value="1"/>
</dbReference>
<dbReference type="Pfam" id="PF00328">
    <property type="entry name" value="His_Phos_2"/>
    <property type="match status" value="1"/>
</dbReference>
<dbReference type="EMBL" id="JBGBPQ010000018">
    <property type="protein sequence ID" value="KAL1507031.1"/>
    <property type="molecule type" value="Genomic_DNA"/>
</dbReference>
<dbReference type="Gene3D" id="3.40.50.1240">
    <property type="entry name" value="Phosphoglycerate mutase-like"/>
    <property type="match status" value="1"/>
</dbReference>
<evidence type="ECO:0000256" key="1">
    <source>
        <dbReference type="ARBA" id="ARBA00005375"/>
    </source>
</evidence>
<name>A0AB34IS66_PRYPA</name>
<organism evidence="2 3">
    <name type="scientific">Prymnesium parvum</name>
    <name type="common">Toxic golden alga</name>
    <dbReference type="NCBI Taxonomy" id="97485"/>
    <lineage>
        <taxon>Eukaryota</taxon>
        <taxon>Haptista</taxon>
        <taxon>Haptophyta</taxon>
        <taxon>Prymnesiophyceae</taxon>
        <taxon>Prymnesiales</taxon>
        <taxon>Prymnesiaceae</taxon>
        <taxon>Prymnesium</taxon>
    </lineage>
</organism>
<dbReference type="InterPro" id="IPR029033">
    <property type="entry name" value="His_PPase_superfam"/>
</dbReference>
<dbReference type="SUPFAM" id="SSF53254">
    <property type="entry name" value="Phosphoglycerate mutase-like"/>
    <property type="match status" value="1"/>
</dbReference>
<comment type="caution">
    <text evidence="2">The sequence shown here is derived from an EMBL/GenBank/DDBJ whole genome shotgun (WGS) entry which is preliminary data.</text>
</comment>
<dbReference type="CDD" id="cd07061">
    <property type="entry name" value="HP_HAP_like"/>
    <property type="match status" value="1"/>
</dbReference>
<evidence type="ECO:0008006" key="4">
    <source>
        <dbReference type="Google" id="ProtNLM"/>
    </source>
</evidence>
<dbReference type="InterPro" id="IPR050645">
    <property type="entry name" value="Histidine_acid_phosphatase"/>
</dbReference>
<protein>
    <recommendedName>
        <fullName evidence="4">Acid phosphatase</fullName>
    </recommendedName>
</protein>
<dbReference type="Proteomes" id="UP001515480">
    <property type="component" value="Unassembled WGS sequence"/>
</dbReference>
<sequence length="492" mass="53217">MLSHARALALGAGAAALSSLPLTASERVRLSVPISAAGLAPPLAPAVDSSGAPMTLLQVQIAFRHGARTPVDDHGSTEVAWRADETDKASDLLRMGKIHLVRPGSGDVISPHHLFRPARGVAKAGAPSLHGGAQPGMLTRVGLQQAVELGGELRRRYVDEEAHSSEQVRRNLLLPRLWSSARRLVHTRSTRVERTVFSAQGVLAGLYPEAAREGTLESDVMLNTAAGSNRSEFMVLNDAGCPRLQELFMQGLQLSAEHLDAQQLAAIDAVEEHTHWMAGSEELRLLNYRDTYACLRAAGKPVPDGVQREAAALDRASARQMHAIFEGGAAFTPAPEKTRHEALRLAIGRMLAHIVEKLDRPDGVLHLYSGHDWTVTPLLMCVAKRDEPALQLWPPFCSNIAFELWSSRPADASGINHHDCEGGSTSDDRHVRVLLNGSPIAMQCAAHGRDTCSLQDFKRMLESLYSSPNFQAECKASASKPAAPVAKPRFNK</sequence>
<keyword evidence="3" id="KW-1185">Reference proteome</keyword>
<dbReference type="PANTHER" id="PTHR11567">
    <property type="entry name" value="ACID PHOSPHATASE-RELATED"/>
    <property type="match status" value="1"/>
</dbReference>
<reference evidence="2 3" key="1">
    <citation type="journal article" date="2024" name="Science">
        <title>Giant polyketide synthase enzymes in the biosynthesis of giant marine polyether toxins.</title>
        <authorList>
            <person name="Fallon T.R."/>
            <person name="Shende V.V."/>
            <person name="Wierzbicki I.H."/>
            <person name="Pendleton A.L."/>
            <person name="Watervoot N.F."/>
            <person name="Auber R.P."/>
            <person name="Gonzalez D.J."/>
            <person name="Wisecaver J.H."/>
            <person name="Moore B.S."/>
        </authorList>
    </citation>
    <scope>NUCLEOTIDE SEQUENCE [LARGE SCALE GENOMIC DNA]</scope>
    <source>
        <strain evidence="2 3">12B1</strain>
    </source>
</reference>
<dbReference type="GO" id="GO:0016791">
    <property type="term" value="F:phosphatase activity"/>
    <property type="evidence" value="ECO:0007669"/>
    <property type="project" value="TreeGrafter"/>
</dbReference>
<evidence type="ECO:0000313" key="2">
    <source>
        <dbReference type="EMBL" id="KAL1507031.1"/>
    </source>
</evidence>
<comment type="similarity">
    <text evidence="1">Belongs to the histidine acid phosphatase family.</text>
</comment>
<evidence type="ECO:0000313" key="3">
    <source>
        <dbReference type="Proteomes" id="UP001515480"/>
    </source>
</evidence>
<accession>A0AB34IS66</accession>